<gene>
    <name evidence="1" type="ordered locus">APH_0490</name>
</gene>
<dbReference type="Proteomes" id="UP000001943">
    <property type="component" value="Chromosome"/>
</dbReference>
<dbReference type="AlphaFoldDB" id="Q2GKL2"/>
<evidence type="ECO:0000313" key="1">
    <source>
        <dbReference type="EMBL" id="ABD43738.1"/>
    </source>
</evidence>
<dbReference type="PaxDb" id="212042-APH_0490"/>
<keyword evidence="2" id="KW-1185">Reference proteome</keyword>
<dbReference type="EnsemblBacteria" id="ABD43738">
    <property type="protein sequence ID" value="ABD43738"/>
    <property type="gene ID" value="APH_0490"/>
</dbReference>
<dbReference type="HOGENOM" id="CLU_3354178_0_0_5"/>
<dbReference type="KEGG" id="aph:APH_0490"/>
<protein>
    <submittedName>
        <fullName evidence="1">Uncharacterized protein</fullName>
    </submittedName>
</protein>
<reference evidence="1 2" key="1">
    <citation type="journal article" date="2006" name="PLoS Genet.">
        <title>Comparative genomics of emerging human ehrlichiosis agents.</title>
        <authorList>
            <person name="Dunning Hotopp J.C."/>
            <person name="Lin M."/>
            <person name="Madupu R."/>
            <person name="Crabtree J."/>
            <person name="Angiuoli S.V."/>
            <person name="Eisen J.A."/>
            <person name="Seshadri R."/>
            <person name="Ren Q."/>
            <person name="Wu M."/>
            <person name="Utterback T.R."/>
            <person name="Smith S."/>
            <person name="Lewis M."/>
            <person name="Khouri H."/>
            <person name="Zhang C."/>
            <person name="Niu H."/>
            <person name="Lin Q."/>
            <person name="Ohashi N."/>
            <person name="Zhi N."/>
            <person name="Nelson W."/>
            <person name="Brinkac L.M."/>
            <person name="Dodson R.J."/>
            <person name="Rosovitz M.J."/>
            <person name="Sundaram J."/>
            <person name="Daugherty S.C."/>
            <person name="Davidsen T."/>
            <person name="Durkin A.S."/>
            <person name="Gwinn M."/>
            <person name="Haft D.H."/>
            <person name="Selengut J.D."/>
            <person name="Sullivan S.A."/>
            <person name="Zafar N."/>
            <person name="Zhou L."/>
            <person name="Benahmed F."/>
            <person name="Forberger H."/>
            <person name="Halpin R."/>
            <person name="Mulligan S."/>
            <person name="Robinson J."/>
            <person name="White O."/>
            <person name="Rikihisa Y."/>
            <person name="Tettelin H."/>
        </authorList>
    </citation>
    <scope>NUCLEOTIDE SEQUENCE [LARGE SCALE GENOMIC DNA]</scope>
    <source>
        <strain evidence="1 2">HZ</strain>
    </source>
</reference>
<dbReference type="EMBL" id="CP000235">
    <property type="protein sequence ID" value="ABD43738.1"/>
    <property type="molecule type" value="Genomic_DNA"/>
</dbReference>
<accession>Q2GKL2</accession>
<proteinExistence type="predicted"/>
<sequence>MLQSEGERPADRYDVSRICFGYKMDRWALTFILVAI</sequence>
<evidence type="ECO:0000313" key="2">
    <source>
        <dbReference type="Proteomes" id="UP000001943"/>
    </source>
</evidence>
<organism evidence="1 2">
    <name type="scientific">Anaplasma phagocytophilum (strain HZ)</name>
    <dbReference type="NCBI Taxonomy" id="212042"/>
    <lineage>
        <taxon>Bacteria</taxon>
        <taxon>Pseudomonadati</taxon>
        <taxon>Pseudomonadota</taxon>
        <taxon>Alphaproteobacteria</taxon>
        <taxon>Rickettsiales</taxon>
        <taxon>Anaplasmataceae</taxon>
        <taxon>Anaplasma</taxon>
        <taxon>phagocytophilum group</taxon>
    </lineage>
</organism>
<name>Q2GKL2_ANAPZ</name>